<gene>
    <name evidence="3" type="ORF">A3860_14885</name>
</gene>
<evidence type="ECO:0000313" key="4">
    <source>
        <dbReference type="Proteomes" id="UP000192796"/>
    </source>
</evidence>
<dbReference type="Gene3D" id="3.40.50.1820">
    <property type="entry name" value="alpha/beta hydrolase"/>
    <property type="match status" value="1"/>
</dbReference>
<keyword evidence="4" id="KW-1185">Reference proteome</keyword>
<sequence>MGIYNVLIFCIHIFSVTRPPDASSNFDMAFGLHWEDKINPQLKNSFLPGRTVLKLPAVPHPRIEQNISFANIPGTDRKLLCDIWQPPSTVIPSGLAFIYLHGSAWYFLDKDLGTRPFFSHLTAQGHVIIDVAYRLAPETDMMGMVNDVKRAIVWMKENSGRYGVNPERIVVGGGSAGGHLALMAAYTINDLQFTPIELEGKDTSVCAVISLYGPTDLEPMYYHTNQHLTTRSIPGRQKKTTPIQMPAWIIKKMGKEYYRLGMNKNAVTFAPLLGGHPDECPETYALFSPVTHVHLNCPPTLLIHGEQDLMAPVKTTRSLYNRLVEKKNKTVMHILPQTDHAFDLQLPKISPSAHNAIFDAERFLAMMV</sequence>
<dbReference type="InterPro" id="IPR050300">
    <property type="entry name" value="GDXG_lipolytic_enzyme"/>
</dbReference>
<dbReference type="InterPro" id="IPR049492">
    <property type="entry name" value="BD-FAE-like_dom"/>
</dbReference>
<keyword evidence="1" id="KW-0378">Hydrolase</keyword>
<dbReference type="OrthoDB" id="9777975at2"/>
<dbReference type="SUPFAM" id="SSF53474">
    <property type="entry name" value="alpha/beta-Hydrolases"/>
    <property type="match status" value="1"/>
</dbReference>
<evidence type="ECO:0000259" key="2">
    <source>
        <dbReference type="Pfam" id="PF20434"/>
    </source>
</evidence>
<dbReference type="EMBL" id="LVYD01000013">
    <property type="protein sequence ID" value="OQP66082.1"/>
    <property type="molecule type" value="Genomic_DNA"/>
</dbReference>
<comment type="caution">
    <text evidence="3">The sequence shown here is derived from an EMBL/GenBank/DDBJ whole genome shotgun (WGS) entry which is preliminary data.</text>
</comment>
<dbReference type="Proteomes" id="UP000192796">
    <property type="component" value="Unassembled WGS sequence"/>
</dbReference>
<evidence type="ECO:0000256" key="1">
    <source>
        <dbReference type="ARBA" id="ARBA00022801"/>
    </source>
</evidence>
<protein>
    <submittedName>
        <fullName evidence="3">Esterase</fullName>
    </submittedName>
</protein>
<dbReference type="AlphaFoldDB" id="A0A1V9G689"/>
<dbReference type="GO" id="GO:0016787">
    <property type="term" value="F:hydrolase activity"/>
    <property type="evidence" value="ECO:0007669"/>
    <property type="project" value="UniProtKB-KW"/>
</dbReference>
<proteinExistence type="predicted"/>
<dbReference type="InterPro" id="IPR029058">
    <property type="entry name" value="AB_hydrolase_fold"/>
</dbReference>
<feature type="domain" description="BD-FAE-like" evidence="2">
    <location>
        <begin position="82"/>
        <end position="323"/>
    </location>
</feature>
<name>A0A1V9G689_9BACT</name>
<organism evidence="3 4">
    <name type="scientific">Niastella vici</name>
    <dbReference type="NCBI Taxonomy" id="1703345"/>
    <lineage>
        <taxon>Bacteria</taxon>
        <taxon>Pseudomonadati</taxon>
        <taxon>Bacteroidota</taxon>
        <taxon>Chitinophagia</taxon>
        <taxon>Chitinophagales</taxon>
        <taxon>Chitinophagaceae</taxon>
        <taxon>Niastella</taxon>
    </lineage>
</organism>
<accession>A0A1V9G689</accession>
<dbReference type="PANTHER" id="PTHR48081">
    <property type="entry name" value="AB HYDROLASE SUPERFAMILY PROTEIN C4A8.06C"/>
    <property type="match status" value="1"/>
</dbReference>
<reference evidence="3 4" key="1">
    <citation type="submission" date="2016-03" db="EMBL/GenBank/DDBJ databases">
        <title>Niastella vici sp. nov., isolated from farmland soil.</title>
        <authorList>
            <person name="Chen L."/>
            <person name="Wang D."/>
            <person name="Yang S."/>
            <person name="Wang G."/>
        </authorList>
    </citation>
    <scope>NUCLEOTIDE SEQUENCE [LARGE SCALE GENOMIC DNA]</scope>
    <source>
        <strain evidence="3 4">DJ57</strain>
    </source>
</reference>
<dbReference type="Pfam" id="PF20434">
    <property type="entry name" value="BD-FAE"/>
    <property type="match status" value="1"/>
</dbReference>
<dbReference type="STRING" id="1703345.A3860_14885"/>
<evidence type="ECO:0000313" key="3">
    <source>
        <dbReference type="EMBL" id="OQP66082.1"/>
    </source>
</evidence>